<keyword evidence="2" id="KW-1185">Reference proteome</keyword>
<comment type="caution">
    <text evidence="1">The sequence shown here is derived from an EMBL/GenBank/DDBJ whole genome shotgun (WGS) entry which is preliminary data.</text>
</comment>
<gene>
    <name evidence="1" type="ORF">H5410_004657</name>
</gene>
<evidence type="ECO:0000313" key="2">
    <source>
        <dbReference type="Proteomes" id="UP000824120"/>
    </source>
</evidence>
<proteinExistence type="predicted"/>
<accession>A0A9J6B8S5</accession>
<name>A0A9J6B8S5_SOLCO</name>
<dbReference type="Proteomes" id="UP000824120">
    <property type="component" value="Chromosome 1"/>
</dbReference>
<sequence length="127" mass="14063">MEFIYLTGKDIRGKGNTEDKDVVSWDPPNYGYKLNIDWSFNHNTKIGGAGDVLRDAAGNWVAGYSAKINVQHLEIATDSLENGETPDQILEAEKMDKPQCNLDCNPIRWPDLSRTSSNATTSVCIDA</sequence>
<reference evidence="1 2" key="1">
    <citation type="submission" date="2020-09" db="EMBL/GenBank/DDBJ databases">
        <title>De no assembly of potato wild relative species, Solanum commersonii.</title>
        <authorList>
            <person name="Cho K."/>
        </authorList>
    </citation>
    <scope>NUCLEOTIDE SEQUENCE [LARGE SCALE GENOMIC DNA]</scope>
    <source>
        <strain evidence="1">LZ3.2</strain>
        <tissue evidence="1">Leaf</tissue>
    </source>
</reference>
<protein>
    <submittedName>
        <fullName evidence="1">Uncharacterized protein</fullName>
    </submittedName>
</protein>
<dbReference type="EMBL" id="JACXVP010000001">
    <property type="protein sequence ID" value="KAG5632940.1"/>
    <property type="molecule type" value="Genomic_DNA"/>
</dbReference>
<organism evidence="1 2">
    <name type="scientific">Solanum commersonii</name>
    <name type="common">Commerson's wild potato</name>
    <name type="synonym">Commerson's nightshade</name>
    <dbReference type="NCBI Taxonomy" id="4109"/>
    <lineage>
        <taxon>Eukaryota</taxon>
        <taxon>Viridiplantae</taxon>
        <taxon>Streptophyta</taxon>
        <taxon>Embryophyta</taxon>
        <taxon>Tracheophyta</taxon>
        <taxon>Spermatophyta</taxon>
        <taxon>Magnoliopsida</taxon>
        <taxon>eudicotyledons</taxon>
        <taxon>Gunneridae</taxon>
        <taxon>Pentapetalae</taxon>
        <taxon>asterids</taxon>
        <taxon>lamiids</taxon>
        <taxon>Solanales</taxon>
        <taxon>Solanaceae</taxon>
        <taxon>Solanoideae</taxon>
        <taxon>Solaneae</taxon>
        <taxon>Solanum</taxon>
    </lineage>
</organism>
<dbReference type="AlphaFoldDB" id="A0A9J6B8S5"/>
<evidence type="ECO:0000313" key="1">
    <source>
        <dbReference type="EMBL" id="KAG5632940.1"/>
    </source>
</evidence>